<keyword evidence="1" id="KW-0812">Transmembrane</keyword>
<keyword evidence="1" id="KW-1133">Transmembrane helix</keyword>
<organism evidence="2 3">
    <name type="scientific">Persicirhabdus sediminis</name>
    <dbReference type="NCBI Taxonomy" id="454144"/>
    <lineage>
        <taxon>Bacteria</taxon>
        <taxon>Pseudomonadati</taxon>
        <taxon>Verrucomicrobiota</taxon>
        <taxon>Verrucomicrobiia</taxon>
        <taxon>Verrucomicrobiales</taxon>
        <taxon>Verrucomicrobiaceae</taxon>
        <taxon>Persicirhabdus</taxon>
    </lineage>
</organism>
<keyword evidence="1" id="KW-0472">Membrane</keyword>
<sequence length="285" mass="31940">MPDPPASQNPEEILDPEEQWLAQPAGSMSSGRWLAVIVGVVVLLVGSLGVIFFNLADEEVVAATAESEVSVREYSSAEVTEFLQAFLATDQLYEKMKSVAADEHEMMVDYYRKRHQFDVPMWKVKTVAPVRIEGEKTWLIAYYDVKKLGHYASVVEKPAGLQLQWAAMVAYGEMSWPNFAESRPAERVKMRCLLRRDDSPILPPYDELGYLSFMIESRDGSFVHRALMAPDAVGFDTLSQLPAGADHPVFVSLLYQRDGDGISSQLMIDALVHQRWVAPKSALVR</sequence>
<comment type="caution">
    <text evidence="2">The sequence shown here is derived from an EMBL/GenBank/DDBJ whole genome shotgun (WGS) entry which is preliminary data.</text>
</comment>
<dbReference type="RefSeq" id="WP_200310495.1">
    <property type="nucleotide sequence ID" value="NZ_JAENIM010000022.1"/>
</dbReference>
<dbReference type="AlphaFoldDB" id="A0A8J7MCE1"/>
<dbReference type="Proteomes" id="UP000624703">
    <property type="component" value="Unassembled WGS sequence"/>
</dbReference>
<accession>A0A8J7MCE1</accession>
<reference evidence="2" key="1">
    <citation type="submission" date="2021-01" db="EMBL/GenBank/DDBJ databases">
        <title>Modified the classification status of verrucomicrobia.</title>
        <authorList>
            <person name="Feng X."/>
        </authorList>
    </citation>
    <scope>NUCLEOTIDE SEQUENCE</scope>
    <source>
        <strain evidence="2">_KCTC 22039</strain>
    </source>
</reference>
<dbReference type="EMBL" id="JAENIM010000022">
    <property type="protein sequence ID" value="MBK1790461.1"/>
    <property type="molecule type" value="Genomic_DNA"/>
</dbReference>
<evidence type="ECO:0000256" key="1">
    <source>
        <dbReference type="SAM" id="Phobius"/>
    </source>
</evidence>
<evidence type="ECO:0000313" key="3">
    <source>
        <dbReference type="Proteomes" id="UP000624703"/>
    </source>
</evidence>
<protein>
    <submittedName>
        <fullName evidence="2">Uncharacterized protein</fullName>
    </submittedName>
</protein>
<gene>
    <name evidence="2" type="ORF">JIN82_04730</name>
</gene>
<evidence type="ECO:0000313" key="2">
    <source>
        <dbReference type="EMBL" id="MBK1790461.1"/>
    </source>
</evidence>
<feature type="transmembrane region" description="Helical" evidence="1">
    <location>
        <begin position="33"/>
        <end position="56"/>
    </location>
</feature>
<keyword evidence="3" id="KW-1185">Reference proteome</keyword>
<name>A0A8J7MCE1_9BACT</name>
<proteinExistence type="predicted"/>